<dbReference type="Proteomes" id="UP000762676">
    <property type="component" value="Unassembled WGS sequence"/>
</dbReference>
<organism evidence="2 3">
    <name type="scientific">Elysia marginata</name>
    <dbReference type="NCBI Taxonomy" id="1093978"/>
    <lineage>
        <taxon>Eukaryota</taxon>
        <taxon>Metazoa</taxon>
        <taxon>Spiralia</taxon>
        <taxon>Lophotrochozoa</taxon>
        <taxon>Mollusca</taxon>
        <taxon>Gastropoda</taxon>
        <taxon>Heterobranchia</taxon>
        <taxon>Euthyneura</taxon>
        <taxon>Panpulmonata</taxon>
        <taxon>Sacoglossa</taxon>
        <taxon>Placobranchoidea</taxon>
        <taxon>Plakobranchidae</taxon>
        <taxon>Elysia</taxon>
    </lineage>
</organism>
<reference evidence="2 3" key="1">
    <citation type="journal article" date="2021" name="Elife">
        <title>Chloroplast acquisition without the gene transfer in kleptoplastic sea slugs, Plakobranchus ocellatus.</title>
        <authorList>
            <person name="Maeda T."/>
            <person name="Takahashi S."/>
            <person name="Yoshida T."/>
            <person name="Shimamura S."/>
            <person name="Takaki Y."/>
            <person name="Nagai Y."/>
            <person name="Toyoda A."/>
            <person name="Suzuki Y."/>
            <person name="Arimoto A."/>
            <person name="Ishii H."/>
            <person name="Satoh N."/>
            <person name="Nishiyama T."/>
            <person name="Hasebe M."/>
            <person name="Maruyama T."/>
            <person name="Minagawa J."/>
            <person name="Obokata J."/>
            <person name="Shigenobu S."/>
        </authorList>
    </citation>
    <scope>NUCLEOTIDE SEQUENCE [LARGE SCALE GENOMIC DNA]</scope>
</reference>
<feature type="compositionally biased region" description="Basic and acidic residues" evidence="1">
    <location>
        <begin position="9"/>
        <end position="22"/>
    </location>
</feature>
<dbReference type="EMBL" id="BMAT01013047">
    <property type="protein sequence ID" value="GFS04874.1"/>
    <property type="molecule type" value="Genomic_DNA"/>
</dbReference>
<name>A0AAV4I2Z2_9GAST</name>
<accession>A0AAV4I2Z2</accession>
<keyword evidence="3" id="KW-1185">Reference proteome</keyword>
<proteinExistence type="predicted"/>
<evidence type="ECO:0000313" key="2">
    <source>
        <dbReference type="EMBL" id="GFS04874.1"/>
    </source>
</evidence>
<feature type="region of interest" description="Disordered" evidence="1">
    <location>
        <begin position="1"/>
        <end position="22"/>
    </location>
</feature>
<comment type="caution">
    <text evidence="2">The sequence shown here is derived from an EMBL/GenBank/DDBJ whole genome shotgun (WGS) entry which is preliminary data.</text>
</comment>
<feature type="region of interest" description="Disordered" evidence="1">
    <location>
        <begin position="79"/>
        <end position="116"/>
    </location>
</feature>
<gene>
    <name evidence="2" type="ORF">ElyMa_006506600</name>
</gene>
<sequence>MAENKRFRKQDSTDSVEEKREDEMMMVIMSKIEKKMEEKMGRIEATLAGFLRETKEMMSEVKEIGRTVKSIEEKVEKHEGILSMETRANGEEVKSVTPRPQPQMTPAPENKKKTKRQLDLRSNCNASVVCWNVHGSIVSKLEWKEFVNKLREQS</sequence>
<evidence type="ECO:0000313" key="3">
    <source>
        <dbReference type="Proteomes" id="UP000762676"/>
    </source>
</evidence>
<protein>
    <submittedName>
        <fullName evidence="2">Uncharacterized protein</fullName>
    </submittedName>
</protein>
<dbReference type="AlphaFoldDB" id="A0AAV4I2Z2"/>
<evidence type="ECO:0000256" key="1">
    <source>
        <dbReference type="SAM" id="MobiDB-lite"/>
    </source>
</evidence>